<dbReference type="Gene3D" id="3.30.420.150">
    <property type="entry name" value="Exopolyphosphatase. Domain 2"/>
    <property type="match status" value="1"/>
</dbReference>
<dbReference type="InterPro" id="IPR050273">
    <property type="entry name" value="GppA/Ppx_hydrolase"/>
</dbReference>
<dbReference type="Proteomes" id="UP000515472">
    <property type="component" value="Chromosome"/>
</dbReference>
<sequence length="300" mass="32653">MNQTVAAIDLGTNTARLLIAGRDPYRQILLKRIITRLGGGFTRECGLSEEAQLRSIAALKEFALDMSQHGVERLRGVATSAVRDARNGGEFVQRVLSETGIALEVIDGDEEAQLTLRGVGSILDRKECDLAVFDVGGGSTEYTLASNLRPLFSRSLPIGVVRLTEGKSGVVEMEEKIRRELTALKEALAAQGVEDRFRKATLVGTAGTATTLAAIDMGMEQYDYKLVNNHTMPLSAVERIYRHLLPLTPQQRLQVKGLEPGREDLIIAGVLVVLTTMRLFGFETFKVSDSGLLEGLILGV</sequence>
<dbReference type="EMBL" id="AP023213">
    <property type="protein sequence ID" value="BCG47138.1"/>
    <property type="molecule type" value="Genomic_DNA"/>
</dbReference>
<dbReference type="Pfam" id="PF02541">
    <property type="entry name" value="Ppx-GppA"/>
    <property type="match status" value="1"/>
</dbReference>
<evidence type="ECO:0000259" key="1">
    <source>
        <dbReference type="Pfam" id="PF02541"/>
    </source>
</evidence>
<evidence type="ECO:0000313" key="3">
    <source>
        <dbReference type="Proteomes" id="UP000515472"/>
    </source>
</evidence>
<feature type="domain" description="Ppx/GppA phosphatase N-terminal" evidence="1">
    <location>
        <begin position="32"/>
        <end position="299"/>
    </location>
</feature>
<dbReference type="KEGG" id="gbn:GEOBRER4_18880"/>
<dbReference type="PANTHER" id="PTHR30005">
    <property type="entry name" value="EXOPOLYPHOSPHATASE"/>
    <property type="match status" value="1"/>
</dbReference>
<gene>
    <name evidence="2" type="ORF">GEOBRER4_n1961</name>
</gene>
<reference evidence="2 3" key="1">
    <citation type="submission" date="2020-06" db="EMBL/GenBank/DDBJ databases">
        <title>Interaction of electrochemicaly active bacteria, Geobacter bremensis R4 on different carbon anode.</title>
        <authorList>
            <person name="Meng L."/>
            <person name="Yoshida N."/>
        </authorList>
    </citation>
    <scope>NUCLEOTIDE SEQUENCE [LARGE SCALE GENOMIC DNA]</scope>
    <source>
        <strain evidence="2 3">R4</strain>
    </source>
</reference>
<evidence type="ECO:0000313" key="2">
    <source>
        <dbReference type="EMBL" id="BCG47138.1"/>
    </source>
</evidence>
<dbReference type="AlphaFoldDB" id="A0A6S6M0M5"/>
<accession>A0A6S6M0M5</accession>
<dbReference type="SUPFAM" id="SSF53067">
    <property type="entry name" value="Actin-like ATPase domain"/>
    <property type="match status" value="2"/>
</dbReference>
<organism evidence="2 3">
    <name type="scientific">Citrifermentans bremense</name>
    <dbReference type="NCBI Taxonomy" id="60035"/>
    <lineage>
        <taxon>Bacteria</taxon>
        <taxon>Pseudomonadati</taxon>
        <taxon>Thermodesulfobacteriota</taxon>
        <taxon>Desulfuromonadia</taxon>
        <taxon>Geobacterales</taxon>
        <taxon>Geobacteraceae</taxon>
        <taxon>Citrifermentans</taxon>
    </lineage>
</organism>
<dbReference type="PANTHER" id="PTHR30005:SF0">
    <property type="entry name" value="RETROGRADE REGULATION PROTEIN 2"/>
    <property type="match status" value="1"/>
</dbReference>
<dbReference type="CDD" id="cd24054">
    <property type="entry name" value="ASKHA_NBD_AaPPX-GppA_MtPPX2-like"/>
    <property type="match status" value="1"/>
</dbReference>
<dbReference type="RefSeq" id="WP_185245203.1">
    <property type="nucleotide sequence ID" value="NZ_AP023213.1"/>
</dbReference>
<proteinExistence type="predicted"/>
<dbReference type="InterPro" id="IPR003695">
    <property type="entry name" value="Ppx_GppA_N"/>
</dbReference>
<dbReference type="InterPro" id="IPR043129">
    <property type="entry name" value="ATPase_NBD"/>
</dbReference>
<keyword evidence="3" id="KW-1185">Reference proteome</keyword>
<protein>
    <submittedName>
        <fullName evidence="2">Exopolyphosphatase</fullName>
    </submittedName>
</protein>
<dbReference type="Gene3D" id="3.30.420.40">
    <property type="match status" value="1"/>
</dbReference>
<name>A0A6S6M0M5_9BACT</name>
<dbReference type="GO" id="GO:0016462">
    <property type="term" value="F:pyrophosphatase activity"/>
    <property type="evidence" value="ECO:0007669"/>
    <property type="project" value="TreeGrafter"/>
</dbReference>